<dbReference type="PROSITE" id="PS51782">
    <property type="entry name" value="LYSM"/>
    <property type="match status" value="3"/>
</dbReference>
<dbReference type="SUPFAM" id="SSF53822">
    <property type="entry name" value="Periplasmic binding protein-like I"/>
    <property type="match status" value="1"/>
</dbReference>
<dbReference type="InterPro" id="IPR028082">
    <property type="entry name" value="Peripla_BP_I"/>
</dbReference>
<feature type="region of interest" description="Disordered" evidence="1">
    <location>
        <begin position="251"/>
        <end position="285"/>
    </location>
</feature>
<feature type="signal peptide" evidence="2">
    <location>
        <begin position="1"/>
        <end position="20"/>
    </location>
</feature>
<organism evidence="4 5">
    <name type="scientific">Alistipes indistinctus YIT 12060</name>
    <dbReference type="NCBI Taxonomy" id="742725"/>
    <lineage>
        <taxon>Bacteria</taxon>
        <taxon>Pseudomonadati</taxon>
        <taxon>Bacteroidota</taxon>
        <taxon>Bacteroidia</taxon>
        <taxon>Bacteroidales</taxon>
        <taxon>Rikenellaceae</taxon>
        <taxon>Alistipes</taxon>
    </lineage>
</organism>
<evidence type="ECO:0000313" key="5">
    <source>
        <dbReference type="Proteomes" id="UP000006008"/>
    </source>
</evidence>
<dbReference type="PANTHER" id="PTHR33734">
    <property type="entry name" value="LYSM DOMAIN-CONTAINING GPI-ANCHORED PROTEIN 2"/>
    <property type="match status" value="1"/>
</dbReference>
<dbReference type="EMBL" id="ADLD01000013">
    <property type="protein sequence ID" value="EHB92226.1"/>
    <property type="molecule type" value="Genomic_DNA"/>
</dbReference>
<reference evidence="4 5" key="1">
    <citation type="submission" date="2011-08" db="EMBL/GenBank/DDBJ databases">
        <title>The Genome Sequence of Alistipes indistinctus YIT 12060.</title>
        <authorList>
            <consortium name="The Broad Institute Genome Sequencing Platform"/>
            <person name="Earl A."/>
            <person name="Ward D."/>
            <person name="Feldgarden M."/>
            <person name="Gevers D."/>
            <person name="Morotomi M."/>
            <person name="Young S.K."/>
            <person name="Zeng Q."/>
            <person name="Gargeya S."/>
            <person name="Fitzgerald M."/>
            <person name="Haas B."/>
            <person name="Abouelleil A."/>
            <person name="Alvarado L."/>
            <person name="Arachchi H.M."/>
            <person name="Berlin A."/>
            <person name="Brown A."/>
            <person name="Chapman S.B."/>
            <person name="Chen Z."/>
            <person name="Dunbar C."/>
            <person name="Freedman E."/>
            <person name="Gearin G."/>
            <person name="Gellesch M."/>
            <person name="Goldberg J."/>
            <person name="Griggs A."/>
            <person name="Gujja S."/>
            <person name="Heiman D."/>
            <person name="Howarth C."/>
            <person name="Larson L."/>
            <person name="Lui A."/>
            <person name="MacDonald P.J.P."/>
            <person name="Montmayeur A."/>
            <person name="Murphy C."/>
            <person name="Neiman D."/>
            <person name="Pearson M."/>
            <person name="Priest M."/>
            <person name="Roberts A."/>
            <person name="Saif S."/>
            <person name="Shea T."/>
            <person name="Shenoy N."/>
            <person name="Sisk P."/>
            <person name="Stolte C."/>
            <person name="Sykes S."/>
            <person name="Wortman J."/>
            <person name="Nusbaum C."/>
            <person name="Birren B."/>
        </authorList>
    </citation>
    <scope>NUCLEOTIDE SEQUENCE [LARGE SCALE GENOMIC DNA]</scope>
    <source>
        <strain evidence="4 5">YIT 12060</strain>
    </source>
</reference>
<dbReference type="CDD" id="cd00118">
    <property type="entry name" value="LysM"/>
    <property type="match status" value="3"/>
</dbReference>
<evidence type="ECO:0000256" key="2">
    <source>
        <dbReference type="SAM" id="SignalP"/>
    </source>
</evidence>
<dbReference type="Pfam" id="PF01476">
    <property type="entry name" value="LysM"/>
    <property type="match status" value="3"/>
</dbReference>
<dbReference type="SUPFAM" id="SSF54106">
    <property type="entry name" value="LysM domain"/>
    <property type="match status" value="3"/>
</dbReference>
<dbReference type="PANTHER" id="PTHR33734:SF22">
    <property type="entry name" value="MEMBRANE-BOUND LYTIC MUREIN TRANSGLYCOSYLASE D"/>
    <property type="match status" value="1"/>
</dbReference>
<name>G5H9I9_9BACT</name>
<evidence type="ECO:0000313" key="4">
    <source>
        <dbReference type="EMBL" id="EHB92226.1"/>
    </source>
</evidence>
<accession>G5H9I9</accession>
<evidence type="ECO:0000256" key="1">
    <source>
        <dbReference type="SAM" id="MobiDB-lite"/>
    </source>
</evidence>
<feature type="chain" id="PRO_5003477947" description="LysM domain-containing protein" evidence="2">
    <location>
        <begin position="21"/>
        <end position="668"/>
    </location>
</feature>
<dbReference type="Gene3D" id="3.10.350.10">
    <property type="entry name" value="LysM domain"/>
    <property type="match status" value="3"/>
</dbReference>
<dbReference type="RefSeq" id="WP_009135081.1">
    <property type="nucleotide sequence ID" value="NZ_CP102250.1"/>
</dbReference>
<proteinExistence type="predicted"/>
<feature type="domain" description="LysM" evidence="3">
    <location>
        <begin position="39"/>
        <end position="82"/>
    </location>
</feature>
<dbReference type="SMART" id="SM00257">
    <property type="entry name" value="LysM"/>
    <property type="match status" value="3"/>
</dbReference>
<dbReference type="Proteomes" id="UP000006008">
    <property type="component" value="Unassembled WGS sequence"/>
</dbReference>
<gene>
    <name evidence="4" type="ORF">HMPREF9450_02275</name>
</gene>
<feature type="domain" description="LysM" evidence="3">
    <location>
        <begin position="102"/>
        <end position="146"/>
    </location>
</feature>
<dbReference type="Gene3D" id="3.40.50.2300">
    <property type="match status" value="2"/>
</dbReference>
<dbReference type="InterPro" id="IPR036779">
    <property type="entry name" value="LysM_dom_sf"/>
</dbReference>
<feature type="domain" description="LysM" evidence="3">
    <location>
        <begin position="178"/>
        <end position="222"/>
    </location>
</feature>
<comment type="caution">
    <text evidence="4">The sequence shown here is derived from an EMBL/GenBank/DDBJ whole genome shotgun (WGS) entry which is preliminary data.</text>
</comment>
<protein>
    <recommendedName>
        <fullName evidence="3">LysM domain-containing protein</fullName>
    </recommendedName>
</protein>
<keyword evidence="2" id="KW-0732">Signal</keyword>
<dbReference type="InterPro" id="IPR018392">
    <property type="entry name" value="LysM"/>
</dbReference>
<dbReference type="STRING" id="742725.HMPREF9450_02275"/>
<dbReference type="GeneID" id="92817056"/>
<keyword evidence="5" id="KW-1185">Reference proteome</keyword>
<dbReference type="PATRIC" id="fig|742725.3.peg.2344"/>
<dbReference type="eggNOG" id="COG0683">
    <property type="taxonomic scope" value="Bacteria"/>
</dbReference>
<dbReference type="AlphaFoldDB" id="G5H9I9"/>
<dbReference type="HOGENOM" id="CLU_028261_0_1_10"/>
<sequence>MRRALLFWVFILVTTPVLQAQQPAERSSSRVTIAGETFYVHTVKPGETFYSLGKLYDTDEETIRARNPIVIDGLRPGQVLKIPIVNGNKKTLSARKMNKLFDTHVVNQGETAYSISKRYGISLATLMEDNPGFDPAHLSIGQKVNVRIESQGEASGAEIEQELDTYKEALDNLSPRFTHHVVEKGETLYSLSKSTGLPIDTITKYNATELRDGLKLGSILKLPLPPGAVKAGAGATVGSDVHGDTSGSLGVGSGVAGRVSGDHGTGTAPQGPGWPSATGEQRYTETAGNQAVDPAGFPASYPAAVPGAYPSSAGGAVRMKQIDITAPIRVAVLLPLRVGNSSDRRYLEFYQGVLLALDELKSTGVSTQVDLFNTGRSEAEVRDLLRQNAVQQADLIIGPVYDDCFAPVAVFAAERGIPVVSPLASMNFAGGSLMFEAAPLQSAKYAKLQDEFSPSNNVVVVSATSNNDAEMLGEINSLLPASARKVTYTKGGGGPLVEGWLNMDKENVFVVLSENEQMTEEILASISSVQNSRISRGLPSPSIKVVGSSRWARFQNLDKNLFFKLNLRYTTNYHADRGNERVANFDRRYVAAFSSLPSMYAYRGYDVAKLFVGAIKLHGNEFVSYLNDRELPLLQTPYRFVQQGSDGKYSNNDWAKVCYNSNYTIDVQ</sequence>
<evidence type="ECO:0000259" key="3">
    <source>
        <dbReference type="PROSITE" id="PS51782"/>
    </source>
</evidence>
<dbReference type="eggNOG" id="COG1388">
    <property type="taxonomic scope" value="Bacteria"/>
</dbReference>